<protein>
    <submittedName>
        <fullName evidence="2">CDP-alcohol phosphatidyltransferase family protein</fullName>
    </submittedName>
</protein>
<evidence type="ECO:0000256" key="1">
    <source>
        <dbReference type="SAM" id="Phobius"/>
    </source>
</evidence>
<feature type="transmembrane region" description="Helical" evidence="1">
    <location>
        <begin position="160"/>
        <end position="178"/>
    </location>
</feature>
<feature type="transmembrane region" description="Helical" evidence="1">
    <location>
        <begin position="136"/>
        <end position="154"/>
    </location>
</feature>
<feature type="transmembrane region" description="Helical" evidence="1">
    <location>
        <begin position="190"/>
        <end position="208"/>
    </location>
</feature>
<dbReference type="InterPro" id="IPR043130">
    <property type="entry name" value="CDP-OH_PTrfase_TM_dom"/>
</dbReference>
<dbReference type="GO" id="GO:0008654">
    <property type="term" value="P:phospholipid biosynthetic process"/>
    <property type="evidence" value="ECO:0007669"/>
    <property type="project" value="InterPro"/>
</dbReference>
<feature type="transmembrane region" description="Helical" evidence="1">
    <location>
        <begin position="98"/>
        <end position="115"/>
    </location>
</feature>
<accession>A0A9D1JSS8</accession>
<dbReference type="GO" id="GO:0016020">
    <property type="term" value="C:membrane"/>
    <property type="evidence" value="ECO:0007669"/>
    <property type="project" value="InterPro"/>
</dbReference>
<feature type="transmembrane region" description="Helical" evidence="1">
    <location>
        <begin position="74"/>
        <end position="92"/>
    </location>
</feature>
<evidence type="ECO:0000313" key="2">
    <source>
        <dbReference type="EMBL" id="HIS64585.1"/>
    </source>
</evidence>
<organism evidence="2 3">
    <name type="scientific">Candidatus Avoscillospira avistercoris</name>
    <dbReference type="NCBI Taxonomy" id="2840707"/>
    <lineage>
        <taxon>Bacteria</taxon>
        <taxon>Bacillati</taxon>
        <taxon>Bacillota</taxon>
        <taxon>Clostridia</taxon>
        <taxon>Eubacteriales</taxon>
        <taxon>Oscillospiraceae</taxon>
        <taxon>Oscillospiraceae incertae sedis</taxon>
        <taxon>Candidatus Avoscillospira</taxon>
    </lineage>
</organism>
<reference evidence="2" key="1">
    <citation type="submission" date="2020-10" db="EMBL/GenBank/DDBJ databases">
        <authorList>
            <person name="Gilroy R."/>
        </authorList>
    </citation>
    <scope>NUCLEOTIDE SEQUENCE</scope>
    <source>
        <strain evidence="2">ChiBcec16-1751</strain>
    </source>
</reference>
<dbReference type="EMBL" id="DVJJ01000068">
    <property type="protein sequence ID" value="HIS64585.1"/>
    <property type="molecule type" value="Genomic_DNA"/>
</dbReference>
<evidence type="ECO:0000313" key="3">
    <source>
        <dbReference type="Proteomes" id="UP000886741"/>
    </source>
</evidence>
<dbReference type="GO" id="GO:0016780">
    <property type="term" value="F:phosphotransferase activity, for other substituted phosphate groups"/>
    <property type="evidence" value="ECO:0007669"/>
    <property type="project" value="InterPro"/>
</dbReference>
<dbReference type="Gene3D" id="1.20.120.1760">
    <property type="match status" value="1"/>
</dbReference>
<dbReference type="Proteomes" id="UP000886741">
    <property type="component" value="Unassembled WGS sequence"/>
</dbReference>
<dbReference type="AlphaFoldDB" id="A0A9D1JSS8"/>
<feature type="transmembrane region" description="Helical" evidence="1">
    <location>
        <begin position="12"/>
        <end position="29"/>
    </location>
</feature>
<keyword evidence="1" id="KW-0812">Transmembrane</keyword>
<reference evidence="2" key="2">
    <citation type="journal article" date="2021" name="PeerJ">
        <title>Extensive microbial diversity within the chicken gut microbiome revealed by metagenomics and culture.</title>
        <authorList>
            <person name="Gilroy R."/>
            <person name="Ravi A."/>
            <person name="Getino M."/>
            <person name="Pursley I."/>
            <person name="Horton D.L."/>
            <person name="Alikhan N.F."/>
            <person name="Baker D."/>
            <person name="Gharbi K."/>
            <person name="Hall N."/>
            <person name="Watson M."/>
            <person name="Adriaenssens E.M."/>
            <person name="Foster-Nyarko E."/>
            <person name="Jarju S."/>
            <person name="Secka A."/>
            <person name="Antonio M."/>
            <person name="Oren A."/>
            <person name="Chaudhuri R.R."/>
            <person name="La Ragione R."/>
            <person name="Hildebrand F."/>
            <person name="Pallen M.J."/>
        </authorList>
    </citation>
    <scope>NUCLEOTIDE SEQUENCE</scope>
    <source>
        <strain evidence="2">ChiBcec16-1751</strain>
    </source>
</reference>
<name>A0A9D1JSS8_9FIRM</name>
<comment type="caution">
    <text evidence="2">The sequence shown here is derived from an EMBL/GenBank/DDBJ whole genome shotgun (WGS) entry which is preliminary data.</text>
</comment>
<keyword evidence="1" id="KW-1133">Transmembrane helix</keyword>
<dbReference type="InterPro" id="IPR000462">
    <property type="entry name" value="CDP-OH_P_trans"/>
</dbReference>
<proteinExistence type="predicted"/>
<gene>
    <name evidence="2" type="ORF">IAA83_04340</name>
</gene>
<sequence>MKFLGVYDYTVILTYVGLISSMIGMTQAIHGDYKAAVFCLAFSGVCDAFDGRIARTKKDRTHREKNFGIQLDSLCDVVCFGLFPAFICYLLGVRGTLGLILVCFYCLCAVIRLSFFNVLETERQQSEGGCNKTYHGLPVTSMAFLLPMTFWLQFVVSQLTFLVLLHVLLGVVGLLFILDFPLKKPGLKTILALVAVVAITVGIIYARTRFRLPHPADESNPVVEEIIDEIQERT</sequence>
<keyword evidence="1" id="KW-0472">Membrane</keyword>
<dbReference type="Pfam" id="PF01066">
    <property type="entry name" value="CDP-OH_P_transf"/>
    <property type="match status" value="1"/>
</dbReference>